<dbReference type="SUPFAM" id="SSF82671">
    <property type="entry name" value="SEA domain"/>
    <property type="match status" value="1"/>
</dbReference>
<comment type="caution">
    <text evidence="16">The sequence shown here is derived from an EMBL/GenBank/DDBJ whole genome shotgun (WGS) entry which is preliminary data.</text>
</comment>
<feature type="disulfide bond" evidence="13">
    <location>
        <begin position="988"/>
        <end position="1000"/>
    </location>
</feature>
<dbReference type="GO" id="GO:0042562">
    <property type="term" value="F:hormone binding"/>
    <property type="evidence" value="ECO:0007669"/>
    <property type="project" value="TreeGrafter"/>
</dbReference>
<feature type="disulfide bond" evidence="13">
    <location>
        <begin position="1593"/>
        <end position="1605"/>
    </location>
</feature>
<feature type="disulfide bond" evidence="13">
    <location>
        <begin position="1716"/>
        <end position="1728"/>
    </location>
</feature>
<dbReference type="SUPFAM" id="SSF57424">
    <property type="entry name" value="LDL receptor-like module"/>
    <property type="match status" value="22"/>
</dbReference>
<dbReference type="InterPro" id="IPR029047">
    <property type="entry name" value="HSP70_peptide-bd_sf"/>
</dbReference>
<evidence type="ECO:0000256" key="7">
    <source>
        <dbReference type="ARBA" id="ARBA00022840"/>
    </source>
</evidence>
<feature type="region of interest" description="Disordered" evidence="14">
    <location>
        <begin position="489"/>
        <end position="536"/>
    </location>
</feature>
<feature type="disulfide bond" evidence="13">
    <location>
        <begin position="1515"/>
        <end position="1527"/>
    </location>
</feature>
<dbReference type="SMART" id="SM00192">
    <property type="entry name" value="LDLa"/>
    <property type="match status" value="22"/>
</dbReference>
<dbReference type="Gene3D" id="3.30.70.960">
    <property type="entry name" value="SEA domain"/>
    <property type="match status" value="1"/>
</dbReference>
<dbReference type="Pfam" id="PF00057">
    <property type="entry name" value="Ldl_recept_a"/>
    <property type="match status" value="21"/>
</dbReference>
<feature type="disulfide bond" evidence="13">
    <location>
        <begin position="1554"/>
        <end position="1566"/>
    </location>
</feature>
<keyword evidence="8" id="KW-1133">Transmembrane helix</keyword>
<dbReference type="GO" id="GO:0006898">
    <property type="term" value="P:receptor-mediated endocytosis"/>
    <property type="evidence" value="ECO:0007669"/>
    <property type="project" value="TreeGrafter"/>
</dbReference>
<evidence type="ECO:0000256" key="6">
    <source>
        <dbReference type="ARBA" id="ARBA00022741"/>
    </source>
</evidence>
<feature type="disulfide bond" evidence="13">
    <location>
        <begin position="1335"/>
        <end position="1350"/>
    </location>
</feature>
<dbReference type="GO" id="GO:0005524">
    <property type="term" value="F:ATP binding"/>
    <property type="evidence" value="ECO:0007669"/>
    <property type="project" value="UniProtKB-KW"/>
</dbReference>
<feature type="disulfide bond" evidence="13">
    <location>
        <begin position="1561"/>
        <end position="1579"/>
    </location>
</feature>
<proteinExistence type="inferred from homology"/>
<feature type="disulfide bond" evidence="13">
    <location>
        <begin position="1522"/>
        <end position="1540"/>
    </location>
</feature>
<feature type="disulfide bond" evidence="13">
    <location>
        <begin position="953"/>
        <end position="971"/>
    </location>
</feature>
<evidence type="ECO:0000313" key="16">
    <source>
        <dbReference type="EMBL" id="GIX77852.1"/>
    </source>
</evidence>
<evidence type="ECO:0000256" key="5">
    <source>
        <dbReference type="ARBA" id="ARBA00022737"/>
    </source>
</evidence>
<feature type="disulfide bond" evidence="13">
    <location>
        <begin position="863"/>
        <end position="881"/>
    </location>
</feature>
<dbReference type="InterPro" id="IPR036055">
    <property type="entry name" value="LDL_receptor-like_sf"/>
</dbReference>
<comment type="subcellular location">
    <subcellularLocation>
        <location evidence="1">Membrane</location>
        <topology evidence="1">Single-pass membrane protein</topology>
    </subcellularLocation>
</comment>
<feature type="disulfide bond" evidence="13">
    <location>
        <begin position="1612"/>
        <end position="1627"/>
    </location>
</feature>
<feature type="disulfide bond" evidence="13">
    <location>
        <begin position="1774"/>
        <end position="1789"/>
    </location>
</feature>
<keyword evidence="7" id="KW-0067">ATP-binding</keyword>
<dbReference type="PROSITE" id="PS01209">
    <property type="entry name" value="LDLRA_1"/>
    <property type="match status" value="10"/>
</dbReference>
<evidence type="ECO:0000256" key="1">
    <source>
        <dbReference type="ARBA" id="ARBA00004167"/>
    </source>
</evidence>
<feature type="disulfide bond" evidence="13">
    <location>
        <begin position="965"/>
        <end position="980"/>
    </location>
</feature>
<dbReference type="Gene3D" id="1.20.1270.10">
    <property type="match status" value="1"/>
</dbReference>
<feature type="disulfide bond" evidence="13">
    <location>
        <begin position="1600"/>
        <end position="1618"/>
    </location>
</feature>
<keyword evidence="12" id="KW-0325">Glycoprotein</keyword>
<feature type="disulfide bond" evidence="13">
    <location>
        <begin position="1046"/>
        <end position="1061"/>
    </location>
</feature>
<feature type="disulfide bond" evidence="13">
    <location>
        <begin position="1239"/>
        <end position="1257"/>
    </location>
</feature>
<dbReference type="PROSITE" id="PS50068">
    <property type="entry name" value="LDLRA_2"/>
    <property type="match status" value="22"/>
</dbReference>
<evidence type="ECO:0000256" key="4">
    <source>
        <dbReference type="ARBA" id="ARBA00022729"/>
    </source>
</evidence>
<dbReference type="Pfam" id="PF01390">
    <property type="entry name" value="SEA"/>
    <property type="match status" value="1"/>
</dbReference>
<feature type="compositionally biased region" description="Basic residues" evidence="14">
    <location>
        <begin position="663"/>
        <end position="679"/>
    </location>
</feature>
<gene>
    <name evidence="16" type="ORF">CEXT_575673</name>
</gene>
<dbReference type="SUPFAM" id="SSF100934">
    <property type="entry name" value="Heat shock protein 70kD (HSP70), C-terminal subdomain"/>
    <property type="match status" value="1"/>
</dbReference>
<feature type="disulfide bond" evidence="13">
    <location>
        <begin position="1316"/>
        <end position="1328"/>
    </location>
</feature>
<keyword evidence="11" id="KW-0675">Receptor</keyword>
<evidence type="ECO:0000256" key="10">
    <source>
        <dbReference type="ARBA" id="ARBA00023157"/>
    </source>
</evidence>
<evidence type="ECO:0000256" key="3">
    <source>
        <dbReference type="ARBA" id="ARBA00022692"/>
    </source>
</evidence>
<evidence type="ECO:0000256" key="14">
    <source>
        <dbReference type="SAM" id="MobiDB-lite"/>
    </source>
</evidence>
<feature type="disulfide bond" evidence="13">
    <location>
        <begin position="1167"/>
        <end position="1182"/>
    </location>
</feature>
<dbReference type="SMART" id="SM00181">
    <property type="entry name" value="EGF"/>
    <property type="match status" value="14"/>
</dbReference>
<feature type="disulfide bond" evidence="13">
    <location>
        <begin position="1482"/>
        <end position="1500"/>
    </location>
</feature>
<dbReference type="PANTHER" id="PTHR22722">
    <property type="entry name" value="LOW-DENSITY LIPOPROTEIN RECEPTOR-RELATED PROTEIN 2-RELATED"/>
    <property type="match status" value="1"/>
</dbReference>
<dbReference type="InterPro" id="IPR023415">
    <property type="entry name" value="LDLR_class-A_CS"/>
</dbReference>
<feature type="disulfide bond" evidence="13">
    <location>
        <begin position="1251"/>
        <end position="1266"/>
    </location>
</feature>
<feature type="disulfide bond" evidence="13">
    <location>
        <begin position="1070"/>
        <end position="1082"/>
    </location>
</feature>
<evidence type="ECO:0000259" key="15">
    <source>
        <dbReference type="PROSITE" id="PS50024"/>
    </source>
</evidence>
<evidence type="ECO:0000256" key="9">
    <source>
        <dbReference type="ARBA" id="ARBA00023136"/>
    </source>
</evidence>
<dbReference type="InterPro" id="IPR000082">
    <property type="entry name" value="SEA_dom"/>
</dbReference>
<feature type="disulfide bond" evidence="13">
    <location>
        <begin position="1293"/>
        <end position="1308"/>
    </location>
</feature>
<dbReference type="InterPro" id="IPR000742">
    <property type="entry name" value="EGF"/>
</dbReference>
<dbReference type="EMBL" id="BPLR01020361">
    <property type="protein sequence ID" value="GIX77852.1"/>
    <property type="molecule type" value="Genomic_DNA"/>
</dbReference>
<evidence type="ECO:0000256" key="8">
    <source>
        <dbReference type="ARBA" id="ARBA00022989"/>
    </source>
</evidence>
<feature type="disulfide bond" evidence="13">
    <location>
        <begin position="1209"/>
        <end position="1224"/>
    </location>
</feature>
<feature type="disulfide bond" evidence="13">
    <location>
        <begin position="1355"/>
        <end position="1367"/>
    </location>
</feature>
<feature type="disulfide bond" evidence="13">
    <location>
        <begin position="875"/>
        <end position="890"/>
    </location>
</feature>
<feature type="disulfide bond" evidence="13">
    <location>
        <begin position="1374"/>
        <end position="1389"/>
    </location>
</feature>
<keyword evidence="6" id="KW-0547">Nucleotide-binding</keyword>
<dbReference type="InterPro" id="IPR043129">
    <property type="entry name" value="ATPase_NBD"/>
</dbReference>
<feature type="compositionally biased region" description="Basic and acidic residues" evidence="14">
    <location>
        <begin position="507"/>
        <end position="532"/>
    </location>
</feature>
<dbReference type="Gene3D" id="3.90.640.10">
    <property type="entry name" value="Actin, Chain A, domain 4"/>
    <property type="match status" value="1"/>
</dbReference>
<feature type="disulfide bond" evidence="13">
    <location>
        <begin position="1089"/>
        <end position="1104"/>
    </location>
</feature>
<feature type="disulfide bond" evidence="13">
    <location>
        <begin position="856"/>
        <end position="868"/>
    </location>
</feature>
<feature type="disulfide bond" evidence="13">
    <location>
        <begin position="1190"/>
        <end position="1202"/>
    </location>
</feature>
<dbReference type="CDD" id="cd00112">
    <property type="entry name" value="LDLa"/>
    <property type="match status" value="22"/>
</dbReference>
<protein>
    <submittedName>
        <fullName evidence="16">97 kDa heat shock protein</fullName>
    </submittedName>
</protein>
<feature type="disulfide bond" evidence="13">
    <location>
        <begin position="1007"/>
        <end position="1022"/>
    </location>
</feature>
<dbReference type="InterPro" id="IPR029048">
    <property type="entry name" value="HSP70_C_sf"/>
</dbReference>
<dbReference type="InterPro" id="IPR002172">
    <property type="entry name" value="LDrepeatLR_classA_rpt"/>
</dbReference>
<dbReference type="PROSITE" id="PS50024">
    <property type="entry name" value="SEA"/>
    <property type="match status" value="1"/>
</dbReference>
<feature type="region of interest" description="Disordered" evidence="14">
    <location>
        <begin position="653"/>
        <end position="712"/>
    </location>
</feature>
<dbReference type="GO" id="GO:0140662">
    <property type="term" value="F:ATP-dependent protein folding chaperone"/>
    <property type="evidence" value="ECO:0007669"/>
    <property type="project" value="InterPro"/>
</dbReference>
<dbReference type="PRINTS" id="PR00261">
    <property type="entry name" value="LDLRECEPTOR"/>
</dbReference>
<dbReference type="PANTHER" id="PTHR22722:SF14">
    <property type="entry name" value="MEGALIN, ISOFORM A"/>
    <property type="match status" value="1"/>
</dbReference>
<dbReference type="GO" id="GO:0016324">
    <property type="term" value="C:apical plasma membrane"/>
    <property type="evidence" value="ECO:0007669"/>
    <property type="project" value="TreeGrafter"/>
</dbReference>
<evidence type="ECO:0000256" key="2">
    <source>
        <dbReference type="ARBA" id="ARBA00007381"/>
    </source>
</evidence>
<feature type="disulfide bond" evidence="13">
    <location>
        <begin position="1197"/>
        <end position="1215"/>
    </location>
</feature>
<dbReference type="GO" id="GO:0043235">
    <property type="term" value="C:receptor complex"/>
    <property type="evidence" value="ECO:0007669"/>
    <property type="project" value="TreeGrafter"/>
</dbReference>
<keyword evidence="5" id="KW-0677">Repeat</keyword>
<feature type="disulfide bond" evidence="13">
    <location>
        <begin position="1116"/>
        <end position="1134"/>
    </location>
</feature>
<feature type="disulfide bond" evidence="13">
    <location>
        <begin position="1155"/>
        <end position="1173"/>
    </location>
</feature>
<feature type="disulfide bond" evidence="13">
    <location>
        <begin position="1455"/>
        <end position="1470"/>
    </location>
</feature>
<feature type="disulfide bond" evidence="13">
    <location>
        <begin position="995"/>
        <end position="1013"/>
    </location>
</feature>
<dbReference type="SUPFAM" id="SSF53067">
    <property type="entry name" value="Actin-like ATPase domain"/>
    <property type="match status" value="1"/>
</dbReference>
<feature type="disulfide bond" evidence="13">
    <location>
        <begin position="1027"/>
        <end position="1039"/>
    </location>
</feature>
<keyword evidence="10 13" id="KW-1015">Disulfide bond</keyword>
<keyword evidence="16" id="KW-0346">Stress response</keyword>
<feature type="disulfide bond" evidence="13">
    <location>
        <begin position="1534"/>
        <end position="1549"/>
    </location>
</feature>
<evidence type="ECO:0000256" key="13">
    <source>
        <dbReference type="PROSITE-ProRule" id="PRU00124"/>
    </source>
</evidence>
<dbReference type="Proteomes" id="UP001054945">
    <property type="component" value="Unassembled WGS sequence"/>
</dbReference>
<feature type="disulfide bond" evidence="13">
    <location>
        <begin position="1109"/>
        <end position="1121"/>
    </location>
</feature>
<feature type="disulfide bond" evidence="13">
    <location>
        <begin position="1274"/>
        <end position="1286"/>
    </location>
</feature>
<feature type="disulfide bond" evidence="13">
    <location>
        <begin position="1362"/>
        <end position="1380"/>
    </location>
</feature>
<feature type="disulfide bond" evidence="13">
    <location>
        <begin position="1475"/>
        <end position="1487"/>
    </location>
</feature>
<dbReference type="FunFam" id="4.10.400.10:FF:000034">
    <property type="entry name" value="Low-density lipoprotein receptor-related protein 2"/>
    <property type="match status" value="5"/>
</dbReference>
<dbReference type="Gene3D" id="4.10.400.10">
    <property type="entry name" value="Low-density Lipoprotein Receptor"/>
    <property type="match status" value="22"/>
</dbReference>
<feature type="disulfide bond" evidence="13">
    <location>
        <begin position="1128"/>
        <end position="1143"/>
    </location>
</feature>
<name>A0AAV4MZ79_CAEEX</name>
<dbReference type="Pfam" id="PF00012">
    <property type="entry name" value="HSP70"/>
    <property type="match status" value="1"/>
</dbReference>
<dbReference type="InterPro" id="IPR051221">
    <property type="entry name" value="LDLR-related"/>
</dbReference>
<feature type="disulfide bond" evidence="13">
    <location>
        <begin position="1635"/>
        <end position="1647"/>
    </location>
</feature>
<keyword evidence="17" id="KW-1185">Reference proteome</keyword>
<feature type="disulfide bond" evidence="13">
    <location>
        <begin position="1281"/>
        <end position="1299"/>
    </location>
</feature>
<dbReference type="InterPro" id="IPR036364">
    <property type="entry name" value="SEA_dom_sf"/>
</dbReference>
<feature type="disulfide bond" evidence="13">
    <location>
        <begin position="1735"/>
        <end position="1750"/>
    </location>
</feature>
<keyword evidence="4" id="KW-0732">Signal</keyword>
<feature type="disulfide bond" evidence="13">
    <location>
        <begin position="1642"/>
        <end position="1660"/>
    </location>
</feature>
<keyword evidence="3" id="KW-0812">Transmembrane</keyword>
<feature type="disulfide bond" evidence="13">
    <location>
        <begin position="1755"/>
        <end position="1767"/>
    </location>
</feature>
<sequence length="1792" mass="202417">MRIVKKQMSMYSRELELSIECFMDDKDVRGKMKREMFEELASHIFLDIEKTMRDLLLQTSLNKDDIHEIQIVGGSCRIPALKKIIQQVYGQYPQTTLNQDEAVARGCALQCAFLSPTLKTKDFLIEDVQPFAINALCCRADVADEIEIFPRFHRAPASKLVTYSFKIPFSLEILYPDQLDKISSIGRYAFSDVPSEFNDDSDAKIKIKMSLDIHGIFSVSSATLIIKQKESNDANSKQLVSVDTKAVTEDNMELNEEAMQDHSSEQMETELDSKSIEATKSFELGIEKYVQCLSKSQLNNFIQKEKEMINIDIQEKKMADLRNVVEEYVYFAREKLSKELINYLTENERSKFLLILSDTETWLYDYENPQEADYSRRLTDMKENIEPILQWYSLYEDSKAALMEFQKLLESFSSVMRSLPQEKHPRVDSTDLATLNDLWKQGNEYFVHWSQKLSEVKRYGEMPISSKNILGEVNEYRVKIQSIINKPEQEECVAGGDSSEDPNQKPGEPREDISTNLQTKEEYQSTSEKDSVGDNEGVTLSSWEDLLPINSLNSLVATPVLSEIVLAAFKAAEVKELNDLYDNTRVKTDASKQRTILKKSKKATSSPFKCLSVVWIASEEEFMHDPDLIFDELNSIQSDSNYLSNSINPLSSPLKLSSDEHGNRKHPKHHQHKKRKKVHNTSTRLGSLFDDEDFYRDQEDGPSGEDLFSNSGDGALPIEPPFVDKSTSGDGPFYFRIGFTITNLPYTPELAQKTSPEFKRVAEDLILSLEALYRTIHGQQAVTVISFRPTQHSAREPVLVTLDVGSLGNNDRSSIEKVIKEAILSGNVGRYKVSADNFSIRGFGAPAQPIPPSESCPRDHLSCSSGECINILKRCDGHEDCRDGSDELGCHRPQTSNFVSNSDSGCRSDSQMICQDGSCIDTIRVCDGVMDCSFGEDERNCGITTCPPGQFQCDGSRCVDENRLCDGRPDCSDRSDEVDCPDTKRDECRSDEFKCGDGQCIRASLKCDRKYDCQDGSDEFSCEPKVCQPDEFRCGDGQCIKEYLKCDRKYDCQDGSDELSCNEDREKKACQPNEFRCANGQCIDNNLKCDRKYDCQDGTDEISCEPKACQPNEFRCSNGQCIDSSLKCDRKYDCQDGTDEVSCESKTCQSNEFRCSDGQCIDSSLKCDRKYDCQDGSDELSCEPSRERQCQPNEFRCANGQCIDNSLKCDRKYDCQDGTDELSCDETPKTACQPNEFRCSNGQCIDSSLKCDRKYDCQDGTDELSCDETPKTACQANEFRCSNGQCIDSSLKCDRKYDCQDGTDELSCDETPKTACQPNEFRCSNGQCIDSSLKCDRKYDCQDGTDELSCEPKTCEPNEFRCSNGQCIDSSLKCDRKYDCQDGTDELSCEPKACQPMELRCTNGVNVLILILNGRLENMIVEMVQMSFHVVEPKACQPNEFRCGNGQCIESSLKCDRKYDCQDGADELSCESKTCQSNEFQCSNGQCIDSNLKCDRKYDCQDGTDAKLSCEPKACQTKGIRCTNGECIDIYLKCDRKYDCRDGTDEFSCEPKACQSNEFRCGNGQCIDSSLKCDRKYDCQDGTDELSCELKSCQPNEFRCGNGQCIDSSLKCDRKYDCQDGTDEFSCDETPKTACQPNEFKCGNGQCIDNKLKCDRKYDCQDGTDEFSCESVTCERDEFRCSDGECIKSSLKCDRRYDCRDGSDELSCGEPDIPTCKADEFQCSTGECIKFFQRCDMVVDCPNSEDESFCQEIECAPDEFHCKDKTCIESYQHCDGKPDCPDNSDEQNCSKL</sequence>
<dbReference type="InterPro" id="IPR013126">
    <property type="entry name" value="Hsp_70_fam"/>
</dbReference>
<feature type="disulfide bond" evidence="13">
    <location>
        <begin position="1077"/>
        <end position="1095"/>
    </location>
</feature>
<feature type="disulfide bond" evidence="13">
    <location>
        <begin position="1232"/>
        <end position="1244"/>
    </location>
</feature>
<feature type="disulfide bond" evidence="13">
    <location>
        <begin position="1443"/>
        <end position="1461"/>
    </location>
</feature>
<comment type="caution">
    <text evidence="13">Lacks conserved residue(s) required for the propagation of feature annotation.</text>
</comment>
<feature type="disulfide bond" evidence="13">
    <location>
        <begin position="1674"/>
        <end position="1686"/>
    </location>
</feature>
<feature type="disulfide bond" evidence="13">
    <location>
        <begin position="1573"/>
        <end position="1588"/>
    </location>
</feature>
<feature type="disulfide bond" evidence="13">
    <location>
        <begin position="1681"/>
        <end position="1699"/>
    </location>
</feature>
<dbReference type="Gene3D" id="2.60.34.10">
    <property type="entry name" value="Substrate Binding Domain Of DNAk, Chain A, domain 1"/>
    <property type="match status" value="1"/>
</dbReference>
<feature type="disulfide bond" evidence="13">
    <location>
        <begin position="1034"/>
        <end position="1052"/>
    </location>
</feature>
<evidence type="ECO:0000313" key="17">
    <source>
        <dbReference type="Proteomes" id="UP001054945"/>
    </source>
</evidence>
<feature type="disulfide bond" evidence="13">
    <location>
        <begin position="1723"/>
        <end position="1741"/>
    </location>
</feature>
<accession>A0AAV4MZ79</accession>
<feature type="disulfide bond" evidence="13">
    <location>
        <begin position="1436"/>
        <end position="1448"/>
    </location>
</feature>
<evidence type="ECO:0000256" key="11">
    <source>
        <dbReference type="ARBA" id="ARBA00023170"/>
    </source>
</evidence>
<dbReference type="SUPFAM" id="SSF100920">
    <property type="entry name" value="Heat shock protein 70kD (HSP70), peptide-binding domain"/>
    <property type="match status" value="1"/>
</dbReference>
<feature type="disulfide bond" evidence="13">
    <location>
        <begin position="1148"/>
        <end position="1160"/>
    </location>
</feature>
<comment type="similarity">
    <text evidence="2">Belongs to the heat shock protein 70 family.</text>
</comment>
<dbReference type="Gene3D" id="3.30.420.40">
    <property type="match status" value="2"/>
</dbReference>
<evidence type="ECO:0000256" key="12">
    <source>
        <dbReference type="ARBA" id="ARBA00023180"/>
    </source>
</evidence>
<feature type="disulfide bond" evidence="13">
    <location>
        <begin position="1693"/>
        <end position="1708"/>
    </location>
</feature>
<feature type="disulfide bond" evidence="13">
    <location>
        <begin position="1323"/>
        <end position="1341"/>
    </location>
</feature>
<reference evidence="16 17" key="1">
    <citation type="submission" date="2021-06" db="EMBL/GenBank/DDBJ databases">
        <title>Caerostris extrusa draft genome.</title>
        <authorList>
            <person name="Kono N."/>
            <person name="Arakawa K."/>
        </authorList>
    </citation>
    <scope>NUCLEOTIDE SEQUENCE [LARGE SCALE GENOMIC DNA]</scope>
</reference>
<keyword evidence="9" id="KW-0472">Membrane</keyword>
<feature type="disulfide bond" evidence="13">
    <location>
        <begin position="1654"/>
        <end position="1669"/>
    </location>
</feature>
<organism evidence="16 17">
    <name type="scientific">Caerostris extrusa</name>
    <name type="common">Bark spider</name>
    <name type="synonym">Caerostris bankana</name>
    <dbReference type="NCBI Taxonomy" id="172846"/>
    <lineage>
        <taxon>Eukaryota</taxon>
        <taxon>Metazoa</taxon>
        <taxon>Ecdysozoa</taxon>
        <taxon>Arthropoda</taxon>
        <taxon>Chelicerata</taxon>
        <taxon>Arachnida</taxon>
        <taxon>Araneae</taxon>
        <taxon>Araneomorphae</taxon>
        <taxon>Entelegynae</taxon>
        <taxon>Araneoidea</taxon>
        <taxon>Araneidae</taxon>
        <taxon>Caerostris</taxon>
    </lineage>
</organism>
<feature type="domain" description="SEA" evidence="15">
    <location>
        <begin position="731"/>
        <end position="845"/>
    </location>
</feature>
<feature type="disulfide bond" evidence="13">
    <location>
        <begin position="946"/>
        <end position="958"/>
    </location>
</feature>
<feature type="disulfide bond" evidence="13">
    <location>
        <begin position="914"/>
        <end position="932"/>
    </location>
</feature>
<feature type="disulfide bond" evidence="13">
    <location>
        <begin position="1762"/>
        <end position="1780"/>
    </location>
</feature>
<feature type="disulfide bond" evidence="13">
    <location>
        <begin position="926"/>
        <end position="941"/>
    </location>
</feature>